<dbReference type="InterPro" id="IPR007507">
    <property type="entry name" value="Glycos_transf_N"/>
</dbReference>
<dbReference type="InterPro" id="IPR039901">
    <property type="entry name" value="Kdotransferase"/>
</dbReference>
<accession>A0A0D0PIH4</accession>
<name>A0A0D0PIH4_9RHOB</name>
<dbReference type="Pfam" id="PF04413">
    <property type="entry name" value="Glycos_transf_N"/>
    <property type="match status" value="1"/>
</dbReference>
<evidence type="ECO:0000313" key="11">
    <source>
        <dbReference type="Proteomes" id="UP000035100"/>
    </source>
</evidence>
<comment type="subcellular location">
    <subcellularLocation>
        <location evidence="8">Cell membrane</location>
    </subcellularLocation>
</comment>
<dbReference type="RefSeq" id="WP_018304652.1">
    <property type="nucleotide sequence ID" value="NZ_KB902314.1"/>
</dbReference>
<dbReference type="PANTHER" id="PTHR42755:SF1">
    <property type="entry name" value="3-DEOXY-D-MANNO-OCTULOSONIC ACID TRANSFERASE, MITOCHONDRIAL-RELATED"/>
    <property type="match status" value="1"/>
</dbReference>
<dbReference type="AlphaFoldDB" id="A0A0D0PIH4"/>
<evidence type="ECO:0000256" key="7">
    <source>
        <dbReference type="ARBA" id="ARBA00049183"/>
    </source>
</evidence>
<dbReference type="STRING" id="1123501.Wenmar_00540"/>
<dbReference type="Proteomes" id="UP000035100">
    <property type="component" value="Unassembled WGS sequence"/>
</dbReference>
<evidence type="ECO:0000259" key="9">
    <source>
        <dbReference type="Pfam" id="PF04413"/>
    </source>
</evidence>
<feature type="domain" description="3-deoxy-D-manno-octulosonic-acid transferase N-terminal" evidence="9">
    <location>
        <begin position="29"/>
        <end position="185"/>
    </location>
</feature>
<evidence type="ECO:0000256" key="3">
    <source>
        <dbReference type="ARBA" id="ARBA00012621"/>
    </source>
</evidence>
<keyword evidence="8" id="KW-1003">Cell membrane</keyword>
<protein>
    <recommendedName>
        <fullName evidence="4 8">3-deoxy-D-manno-octulosonic acid transferase</fullName>
        <shortName evidence="8">Kdo transferase</shortName>
        <ecNumber evidence="3 8">2.4.99.12</ecNumber>
    </recommendedName>
    <alternativeName>
        <fullName evidence="6 8">Lipid IV(A) 3-deoxy-D-manno-octulosonic acid transferase</fullName>
    </alternativeName>
</protein>
<dbReference type="Gene3D" id="3.40.50.2000">
    <property type="entry name" value="Glycogen Phosphorylase B"/>
    <property type="match status" value="1"/>
</dbReference>
<dbReference type="GO" id="GO:0043842">
    <property type="term" value="F:Kdo transferase activity"/>
    <property type="evidence" value="ECO:0007669"/>
    <property type="project" value="UniProtKB-EC"/>
</dbReference>
<evidence type="ECO:0000256" key="5">
    <source>
        <dbReference type="ARBA" id="ARBA00022679"/>
    </source>
</evidence>
<keyword evidence="10" id="KW-0328">Glycosyltransferase</keyword>
<dbReference type="GO" id="GO:0009244">
    <property type="term" value="P:lipopolysaccharide core region biosynthetic process"/>
    <property type="evidence" value="ECO:0007669"/>
    <property type="project" value="UniProtKB-UniRule"/>
</dbReference>
<reference evidence="10 11" key="1">
    <citation type="submission" date="2013-01" db="EMBL/GenBank/DDBJ databases">
        <authorList>
            <person name="Fiebig A."/>
            <person name="Goeker M."/>
            <person name="Klenk H.-P.P."/>
        </authorList>
    </citation>
    <scope>NUCLEOTIDE SEQUENCE [LARGE SCALE GENOMIC DNA]</scope>
    <source>
        <strain evidence="10 11">DSM 24838</strain>
    </source>
</reference>
<comment type="catalytic activity">
    <reaction evidence="7 8">
        <text>lipid IVA (E. coli) + CMP-3-deoxy-beta-D-manno-octulosonate = alpha-Kdo-(2-&gt;6)-lipid IVA (E. coli) + CMP + H(+)</text>
        <dbReference type="Rhea" id="RHEA:28066"/>
        <dbReference type="ChEBI" id="CHEBI:15378"/>
        <dbReference type="ChEBI" id="CHEBI:58603"/>
        <dbReference type="ChEBI" id="CHEBI:60364"/>
        <dbReference type="ChEBI" id="CHEBI:60377"/>
        <dbReference type="ChEBI" id="CHEBI:85987"/>
        <dbReference type="EC" id="2.4.99.12"/>
    </reaction>
</comment>
<dbReference type="eggNOG" id="COG1519">
    <property type="taxonomic scope" value="Bacteria"/>
</dbReference>
<dbReference type="GO" id="GO:0009245">
    <property type="term" value="P:lipid A biosynthetic process"/>
    <property type="evidence" value="ECO:0007669"/>
    <property type="project" value="TreeGrafter"/>
</dbReference>
<sequence>MALTRSLSLAAYLALRRGGTDGENGGSAPPRPDGPLVWIHATTPGRVAAAAVLNARLASAALDASVLVTAPPGPVPAPEGLRLEAVPQDLRASARAFLDHWRPDLLVWLGGELRPALLSEAGEVRRILADVRGDEVGVEGGSWLPGLTGALLDGFVRGFAADAGAAARLRRAGMSADRIQVTGPLDAALPALPCSERDRADLAHALGTRPVWLAVGLPPDEVPAVAAAHRAAGGRTHRLLLIAVPRTAEEAEDIAHRLRREGLTVADRAQGEEPDDTVAAYIAEGPSELGLWYRLAPVTYLGGTLTGGGCRTPYEAAALGSALLHGPDTAPHGAEVARLQARGASRLVADVAGLGRQLEELLSPDRAAALAHAAWDEATRGAEAADRLFGLIRDSLDEVA</sequence>
<comment type="caution">
    <text evidence="10">The sequence shown here is derived from an EMBL/GenBank/DDBJ whole genome shotgun (WGS) entry which is preliminary data.</text>
</comment>
<dbReference type="UniPathway" id="UPA00958"/>
<dbReference type="GO" id="GO:0005886">
    <property type="term" value="C:plasma membrane"/>
    <property type="evidence" value="ECO:0007669"/>
    <property type="project" value="UniProtKB-SubCell"/>
</dbReference>
<comment type="function">
    <text evidence="1 8">Involved in lipopolysaccharide (LPS) biosynthesis. Catalyzes the transfer of 3-deoxy-D-manno-octulosonate (Kdo) residue(s) from CMP-Kdo to lipid IV(A), the tetraacyldisaccharide-1,4'-bisphosphate precursor of lipid A.</text>
</comment>
<evidence type="ECO:0000313" key="10">
    <source>
        <dbReference type="EMBL" id="KIQ71161.1"/>
    </source>
</evidence>
<evidence type="ECO:0000256" key="2">
    <source>
        <dbReference type="ARBA" id="ARBA00004713"/>
    </source>
</evidence>
<comment type="similarity">
    <text evidence="8">Belongs to the glycosyltransferase group 1 family.</text>
</comment>
<evidence type="ECO:0000256" key="4">
    <source>
        <dbReference type="ARBA" id="ARBA00019077"/>
    </source>
</evidence>
<keyword evidence="8" id="KW-0448">Lipopolysaccharide biosynthesis</keyword>
<evidence type="ECO:0000256" key="6">
    <source>
        <dbReference type="ARBA" id="ARBA00031445"/>
    </source>
</evidence>
<evidence type="ECO:0000256" key="1">
    <source>
        <dbReference type="ARBA" id="ARBA00003394"/>
    </source>
</evidence>
<dbReference type="SUPFAM" id="SSF53756">
    <property type="entry name" value="UDP-Glycosyltransferase/glycogen phosphorylase"/>
    <property type="match status" value="1"/>
</dbReference>
<keyword evidence="11" id="KW-1185">Reference proteome</keyword>
<dbReference type="PANTHER" id="PTHR42755">
    <property type="entry name" value="3-DEOXY-MANNO-OCTULOSONATE CYTIDYLYLTRANSFERASE"/>
    <property type="match status" value="1"/>
</dbReference>
<evidence type="ECO:0000256" key="8">
    <source>
        <dbReference type="RuleBase" id="RU365103"/>
    </source>
</evidence>
<dbReference type="EC" id="2.4.99.12" evidence="3 8"/>
<dbReference type="Gene3D" id="3.40.50.11720">
    <property type="entry name" value="3-Deoxy-D-manno-octulosonic-acid transferase, N-terminal domain"/>
    <property type="match status" value="1"/>
</dbReference>
<organism evidence="10 11">
    <name type="scientific">Wenxinia marina DSM 24838</name>
    <dbReference type="NCBI Taxonomy" id="1123501"/>
    <lineage>
        <taxon>Bacteria</taxon>
        <taxon>Pseudomonadati</taxon>
        <taxon>Pseudomonadota</taxon>
        <taxon>Alphaproteobacteria</taxon>
        <taxon>Rhodobacterales</taxon>
        <taxon>Roseobacteraceae</taxon>
        <taxon>Wenxinia</taxon>
    </lineage>
</organism>
<keyword evidence="5 8" id="KW-0808">Transferase</keyword>
<dbReference type="InterPro" id="IPR038107">
    <property type="entry name" value="Glycos_transf_N_sf"/>
</dbReference>
<keyword evidence="8" id="KW-0472">Membrane</keyword>
<dbReference type="OrthoDB" id="9789797at2"/>
<comment type="pathway">
    <text evidence="2 8">Bacterial outer membrane biogenesis; LPS core biosynthesis.</text>
</comment>
<gene>
    <name evidence="10" type="ORF">Wenmar_00540</name>
</gene>
<dbReference type="EMBL" id="AONG01000003">
    <property type="protein sequence ID" value="KIQ71161.1"/>
    <property type="molecule type" value="Genomic_DNA"/>
</dbReference>
<proteinExistence type="inferred from homology"/>